<dbReference type="RefSeq" id="WP_260171004.1">
    <property type="nucleotide sequence ID" value="NZ_JACHCA010000020.1"/>
</dbReference>
<feature type="region of interest" description="Disordered" evidence="1">
    <location>
        <begin position="1"/>
        <end position="43"/>
    </location>
</feature>
<dbReference type="EMBL" id="JACHCA010000020">
    <property type="protein sequence ID" value="MBB6131105.1"/>
    <property type="molecule type" value="Genomic_DNA"/>
</dbReference>
<sequence length="43" mass="4614">MSKDKGSKNVKKAPATEGKKSTSDYQAGKKSASKDDVTINKKK</sequence>
<proteinExistence type="predicted"/>
<evidence type="ECO:0000313" key="2">
    <source>
        <dbReference type="EMBL" id="MBB6131105.1"/>
    </source>
</evidence>
<evidence type="ECO:0000256" key="1">
    <source>
        <dbReference type="SAM" id="MobiDB-lite"/>
    </source>
</evidence>
<organism evidence="2 3">
    <name type="scientific">Mucilaginibacter lappiensis</name>
    <dbReference type="NCBI Taxonomy" id="354630"/>
    <lineage>
        <taxon>Bacteria</taxon>
        <taxon>Pseudomonadati</taxon>
        <taxon>Bacteroidota</taxon>
        <taxon>Sphingobacteriia</taxon>
        <taxon>Sphingobacteriales</taxon>
        <taxon>Sphingobacteriaceae</taxon>
        <taxon>Mucilaginibacter</taxon>
    </lineage>
</organism>
<accession>A0A841JS39</accession>
<comment type="caution">
    <text evidence="2">The sequence shown here is derived from an EMBL/GenBank/DDBJ whole genome shotgun (WGS) entry which is preliminary data.</text>
</comment>
<dbReference type="AlphaFoldDB" id="A0A841JS39"/>
<protein>
    <submittedName>
        <fullName evidence="2">Uncharacterized protein</fullName>
    </submittedName>
</protein>
<name>A0A841JS39_9SPHI</name>
<feature type="compositionally biased region" description="Basic and acidic residues" evidence="1">
    <location>
        <begin position="32"/>
        <end position="43"/>
    </location>
</feature>
<reference evidence="2 3" key="1">
    <citation type="submission" date="2020-08" db="EMBL/GenBank/DDBJ databases">
        <title>Genomic Encyclopedia of Type Strains, Phase IV (KMG-V): Genome sequencing to study the core and pangenomes of soil and plant-associated prokaryotes.</title>
        <authorList>
            <person name="Whitman W."/>
        </authorList>
    </citation>
    <scope>NUCLEOTIDE SEQUENCE [LARGE SCALE GENOMIC DNA]</scope>
    <source>
        <strain evidence="2 3">MP601</strain>
    </source>
</reference>
<gene>
    <name evidence="2" type="ORF">HDF22_005256</name>
</gene>
<evidence type="ECO:0000313" key="3">
    <source>
        <dbReference type="Proteomes" id="UP000548326"/>
    </source>
</evidence>
<dbReference type="Proteomes" id="UP000548326">
    <property type="component" value="Unassembled WGS sequence"/>
</dbReference>